<dbReference type="PANTHER" id="PTHR10366">
    <property type="entry name" value="NAD DEPENDENT EPIMERASE/DEHYDRATASE"/>
    <property type="match status" value="1"/>
</dbReference>
<name>A0A2S6BXS2_9PEZI</name>
<dbReference type="AlphaFoldDB" id="A0A2S6BXS2"/>
<dbReference type="Gene3D" id="3.40.50.720">
    <property type="entry name" value="NAD(P)-binding Rossmann-like Domain"/>
    <property type="match status" value="1"/>
</dbReference>
<evidence type="ECO:0000313" key="5">
    <source>
        <dbReference type="Proteomes" id="UP000237631"/>
    </source>
</evidence>
<keyword evidence="5" id="KW-1185">Reference proteome</keyword>
<protein>
    <recommendedName>
        <fullName evidence="3">NAD-dependent epimerase/dehydratase domain-containing protein</fullName>
    </recommendedName>
</protein>
<evidence type="ECO:0000313" key="4">
    <source>
        <dbReference type="EMBL" id="PPJ52283.1"/>
    </source>
</evidence>
<dbReference type="OrthoDB" id="2735536at2759"/>
<dbReference type="InterPro" id="IPR050425">
    <property type="entry name" value="NAD(P)_dehydrat-like"/>
</dbReference>
<evidence type="ECO:0000256" key="1">
    <source>
        <dbReference type="ARBA" id="ARBA00023002"/>
    </source>
</evidence>
<comment type="caution">
    <text evidence="4">The sequence shown here is derived from an EMBL/GenBank/DDBJ whole genome shotgun (WGS) entry which is preliminary data.</text>
</comment>
<gene>
    <name evidence="4" type="ORF">CBER1_09560</name>
</gene>
<feature type="domain" description="NAD-dependent epimerase/dehydratase" evidence="3">
    <location>
        <begin position="5"/>
        <end position="262"/>
    </location>
</feature>
<dbReference type="SUPFAM" id="SSF51735">
    <property type="entry name" value="NAD(P)-binding Rossmann-fold domains"/>
    <property type="match status" value="1"/>
</dbReference>
<dbReference type="InterPro" id="IPR001509">
    <property type="entry name" value="Epimerase_deHydtase"/>
</dbReference>
<evidence type="ECO:0000256" key="2">
    <source>
        <dbReference type="ARBA" id="ARBA00023445"/>
    </source>
</evidence>
<dbReference type="Pfam" id="PF01370">
    <property type="entry name" value="Epimerase"/>
    <property type="match status" value="1"/>
</dbReference>
<keyword evidence="1" id="KW-0560">Oxidoreductase</keyword>
<dbReference type="Proteomes" id="UP000237631">
    <property type="component" value="Unassembled WGS sequence"/>
</dbReference>
<accession>A0A2S6BXS2</accession>
<organism evidence="4 5">
    <name type="scientific">Cercospora berteroae</name>
    <dbReference type="NCBI Taxonomy" id="357750"/>
    <lineage>
        <taxon>Eukaryota</taxon>
        <taxon>Fungi</taxon>
        <taxon>Dikarya</taxon>
        <taxon>Ascomycota</taxon>
        <taxon>Pezizomycotina</taxon>
        <taxon>Dothideomycetes</taxon>
        <taxon>Dothideomycetidae</taxon>
        <taxon>Mycosphaerellales</taxon>
        <taxon>Mycosphaerellaceae</taxon>
        <taxon>Cercospora</taxon>
    </lineage>
</organism>
<dbReference type="InterPro" id="IPR036291">
    <property type="entry name" value="NAD(P)-bd_dom_sf"/>
</dbReference>
<dbReference type="EMBL" id="PNEN01001708">
    <property type="protein sequence ID" value="PPJ52283.1"/>
    <property type="molecule type" value="Genomic_DNA"/>
</dbReference>
<reference evidence="5" key="1">
    <citation type="journal article" date="2017" name="bioRxiv">
        <title>Conservation of a gene cluster reveals novel cercosporin biosynthetic mechanisms and extends production to the genus Colletotrichum.</title>
        <authorList>
            <person name="de Jonge R."/>
            <person name="Ebert M.K."/>
            <person name="Huitt-Roehl C.R."/>
            <person name="Pal P."/>
            <person name="Suttle J.C."/>
            <person name="Spanner R.E."/>
            <person name="Neubauer J.D."/>
            <person name="Jurick W.M.II."/>
            <person name="Stott K.A."/>
            <person name="Secor G.A."/>
            <person name="Thomma B.P.H.J."/>
            <person name="Van de Peer Y."/>
            <person name="Townsend C.A."/>
            <person name="Bolton M.D."/>
        </authorList>
    </citation>
    <scope>NUCLEOTIDE SEQUENCE [LARGE SCALE GENOMIC DNA]</scope>
    <source>
        <strain evidence="5">CBS538.71</strain>
    </source>
</reference>
<dbReference type="PANTHER" id="PTHR10366:SF812">
    <property type="entry name" value="VPS9 DOMAIN-CONTAINING PROTEIN"/>
    <property type="match status" value="1"/>
</dbReference>
<comment type="similarity">
    <text evidence="2">Belongs to the NAD(P)-dependent epimerase/dehydratase family. Dihydroflavonol-4-reductase subfamily.</text>
</comment>
<dbReference type="GO" id="GO:0016616">
    <property type="term" value="F:oxidoreductase activity, acting on the CH-OH group of donors, NAD or NADP as acceptor"/>
    <property type="evidence" value="ECO:0007669"/>
    <property type="project" value="TreeGrafter"/>
</dbReference>
<evidence type="ECO:0000259" key="3">
    <source>
        <dbReference type="Pfam" id="PF01370"/>
    </source>
</evidence>
<sequence length="337" mass="37460">MSERIFITGASGFIGSQTAKSVLQAGYQIRLSIRRKQQEEELREILKEVPQDKIEFAHIPDLTTPGAFEEALKGVDYVFHLASPMPGKGENFREDYVKPAVSGSLAILQEALKHEQIKFVVVTSSILGLIPLGGLSDSSAPIKANTGERLPVSADMKFPDGAAGHGAKYSASKILAHQATRDFVEKEQPKYKLVTFHPVLVMGESLVQKNFDQLDGMNQVLWGSLHSTRPTMPSTFVDVKQCAEAHVSAVRNYEQLENGTEYILSSPAVAWNEVAKFVKQEYPQVQLKLDNGPSLSSKFEVDTEPADRDLKIQWRPVQDIVRDTLEQQLAFQKQSHL</sequence>
<proteinExistence type="inferred from homology"/>
<dbReference type="STRING" id="357750.A0A2S6BXS2"/>